<organism evidence="1 2">
    <name type="scientific">Acetatifactor muris</name>
    <dbReference type="NCBI Taxonomy" id="879566"/>
    <lineage>
        <taxon>Bacteria</taxon>
        <taxon>Bacillati</taxon>
        <taxon>Bacillota</taxon>
        <taxon>Clostridia</taxon>
        <taxon>Lachnospirales</taxon>
        <taxon>Lachnospiraceae</taxon>
        <taxon>Acetatifactor</taxon>
    </lineage>
</organism>
<sequence>MEEKSVMRTVRIPLTWMRNTVCELEPARMLWYSTGRPWKLEEQEWKVLSWDGISETMVMISGQIRAELRVVKPEEVPEGYGCLRLRVRFENMGKEPLACFAGGISLPVRGKPKQKVTIPHMIYNDNPSADPERVVPHIGDEPGKGLIVEEHRLPIPAVNVEWRKKTGYPFLTLLSLPRVETGEDEDYWSLGALREEDGVRITAASGVLMFNGMKDVFYGGRCTPLSYMKGYRTLASGESLKKTFYIAWGVGKKEGRGYRNLTDLGYRVLKPRLEPFHSCEEMIEYKRRVLDSRYVENEKYAGYLTFGSANSFGNISGRPEYFLYGWTGQAIKLAWCDCMLGLEAEEKFRLKRGMQVTDFFPRNGESGTIPGLMRGYYMIDTGEFRGAWNDKAAPLSSRIQGESIADCLEVMLLLRAHGIDIPAKWEDTVRRACAFLMKEEGRTDKGLYPLAWTLDGKPESHEINAGGMPCVLALAAAAEYFREEAYLACACMQYERYAVCHMDTFEIPFAHATMDARCEDKEAGLYFFVTAAKLYELTGRECFREWGKLAADWILTFVYHWNTGFRPGTPCAEKGFRSTGWPGVSVQNHHLDVFFPTYELYRFGKLTGDERLTQMARVISGAMTQGIATQEGEWGYTIIGEQGEQYYQTNYFQVRYPAILKYLEHYRGGMQVWNPSWITAQVMSSALKFRYWESFA</sequence>
<dbReference type="OrthoDB" id="179491at2"/>
<accession>A0A2K4ZM93</accession>
<dbReference type="Proteomes" id="UP000236311">
    <property type="component" value="Unassembled WGS sequence"/>
</dbReference>
<proteinExistence type="predicted"/>
<reference evidence="1 2" key="1">
    <citation type="submission" date="2018-01" db="EMBL/GenBank/DDBJ databases">
        <authorList>
            <person name="Gaut B.S."/>
            <person name="Morton B.R."/>
            <person name="Clegg M.T."/>
            <person name="Duvall M.R."/>
        </authorList>
    </citation>
    <scope>NUCLEOTIDE SEQUENCE [LARGE SCALE GENOMIC DNA]</scope>
    <source>
        <strain evidence="1">GP69</strain>
    </source>
</reference>
<evidence type="ECO:0000313" key="2">
    <source>
        <dbReference type="Proteomes" id="UP000236311"/>
    </source>
</evidence>
<dbReference type="EMBL" id="OFSM01000027">
    <property type="protein sequence ID" value="SOY31565.1"/>
    <property type="molecule type" value="Genomic_DNA"/>
</dbReference>
<keyword evidence="2" id="KW-1185">Reference proteome</keyword>
<dbReference type="SUPFAM" id="SSF48208">
    <property type="entry name" value="Six-hairpin glycosidases"/>
    <property type="match status" value="1"/>
</dbReference>
<dbReference type="AlphaFoldDB" id="A0A2K4ZM93"/>
<dbReference type="RefSeq" id="WP_103241547.1">
    <property type="nucleotide sequence ID" value="NZ_JANJZD010000027.1"/>
</dbReference>
<dbReference type="GO" id="GO:0005975">
    <property type="term" value="P:carbohydrate metabolic process"/>
    <property type="evidence" value="ECO:0007669"/>
    <property type="project" value="InterPro"/>
</dbReference>
<evidence type="ECO:0000313" key="1">
    <source>
        <dbReference type="EMBL" id="SOY31565.1"/>
    </source>
</evidence>
<dbReference type="InterPro" id="IPR008928">
    <property type="entry name" value="6-hairpin_glycosidase_sf"/>
</dbReference>
<gene>
    <name evidence="1" type="ORF">AMURIS_04309</name>
</gene>
<protein>
    <submittedName>
        <fullName evidence="1">Uncharacterized protein</fullName>
    </submittedName>
</protein>
<name>A0A2K4ZM93_9FIRM</name>